<evidence type="ECO:0000313" key="1">
    <source>
        <dbReference type="EMBL" id="QCK87383.1"/>
    </source>
</evidence>
<reference evidence="1 2" key="1">
    <citation type="submission" date="2019-04" db="EMBL/GenBank/DDBJ databases">
        <title>Phreatobacter aquaticus sp. nov.</title>
        <authorList>
            <person name="Choi A."/>
            <person name="Baek K."/>
        </authorList>
    </citation>
    <scope>NUCLEOTIDE SEQUENCE [LARGE SCALE GENOMIC DNA]</scope>
    <source>
        <strain evidence="1 2">NMCR1094</strain>
    </source>
</reference>
<dbReference type="InterPro" id="IPR024072">
    <property type="entry name" value="DHFR-like_dom_sf"/>
</dbReference>
<protein>
    <recommendedName>
        <fullName evidence="3">Dihydrofolate reductase</fullName>
    </recommendedName>
</protein>
<evidence type="ECO:0000313" key="2">
    <source>
        <dbReference type="Proteomes" id="UP000298588"/>
    </source>
</evidence>
<organism evidence="1 2">
    <name type="scientific">Phreatobacter aquaticus</name>
    <dbReference type="NCBI Taxonomy" id="2570229"/>
    <lineage>
        <taxon>Bacteria</taxon>
        <taxon>Pseudomonadati</taxon>
        <taxon>Pseudomonadota</taxon>
        <taxon>Alphaproteobacteria</taxon>
        <taxon>Hyphomicrobiales</taxon>
        <taxon>Phreatobacteraceae</taxon>
        <taxon>Phreatobacter</taxon>
    </lineage>
</organism>
<accession>A0A4D7QN53</accession>
<dbReference type="OrthoDB" id="7631078at2"/>
<sequence>MSLVFHDESRSRPPGVEIEGHAIVSADGNISEADGTMPKALMNEADWALFQSALDRAAIVVLGRLGHQAHPNPGRRRLVLTGSVVGLVADPADPLAWCWNPATLAFEDVLERLEIAAGTVAVTGGTRVFDHFLGIGYDRFALSTATKVLIPDGRPCFTSDRPEPVLERHGLVSEGGRLIDAVNDVTAALWTRRHAAGTV</sequence>
<evidence type="ECO:0008006" key="3">
    <source>
        <dbReference type="Google" id="ProtNLM"/>
    </source>
</evidence>
<keyword evidence="2" id="KW-1185">Reference proteome</keyword>
<dbReference type="AlphaFoldDB" id="A0A4D7QN53"/>
<dbReference type="KEGG" id="paqt:E8L99_17285"/>
<dbReference type="EMBL" id="CP039865">
    <property type="protein sequence ID" value="QCK87383.1"/>
    <property type="molecule type" value="Genomic_DNA"/>
</dbReference>
<dbReference type="Gene3D" id="3.40.430.10">
    <property type="entry name" value="Dihydrofolate Reductase, subunit A"/>
    <property type="match status" value="1"/>
</dbReference>
<name>A0A4D7QN53_9HYPH</name>
<dbReference type="SUPFAM" id="SSF53597">
    <property type="entry name" value="Dihydrofolate reductase-like"/>
    <property type="match status" value="1"/>
</dbReference>
<proteinExistence type="predicted"/>
<dbReference type="RefSeq" id="WP_137100712.1">
    <property type="nucleotide sequence ID" value="NZ_CP039865.1"/>
</dbReference>
<dbReference type="Proteomes" id="UP000298588">
    <property type="component" value="Chromosome"/>
</dbReference>
<gene>
    <name evidence="1" type="ORF">E8L99_17285</name>
</gene>